<dbReference type="EMBL" id="QRID01000016">
    <property type="protein sequence ID" value="RHG26494.1"/>
    <property type="molecule type" value="Genomic_DNA"/>
</dbReference>
<dbReference type="Proteomes" id="UP000095350">
    <property type="component" value="Unassembled WGS sequence"/>
</dbReference>
<evidence type="ECO:0000313" key="6">
    <source>
        <dbReference type="EMBL" id="RHA66502.1"/>
    </source>
</evidence>
<feature type="transmembrane region" description="Helical" evidence="2">
    <location>
        <begin position="14"/>
        <end position="34"/>
    </location>
</feature>
<accession>A0A173S320</accession>
<dbReference type="PaxDb" id="166486-ERS852572_00749"/>
<dbReference type="AlphaFoldDB" id="A0A173S320"/>
<evidence type="ECO:0000313" key="13">
    <source>
        <dbReference type="Proteomes" id="UP000478483"/>
    </source>
</evidence>
<gene>
    <name evidence="7" type="ORF">DW264_14405</name>
    <name evidence="6" type="ORF">DW927_11420</name>
    <name evidence="8" type="ORF">DWZ31_13060</name>
    <name evidence="3" type="ORF">ERS852572_00749</name>
    <name evidence="5" type="ORF">GCK47_16095</name>
    <name evidence="4" type="ORF">GMD50_07815</name>
</gene>
<evidence type="ECO:0000313" key="5">
    <source>
        <dbReference type="EMBL" id="MVQ47164.1"/>
    </source>
</evidence>
<dbReference type="Proteomes" id="UP000478483">
    <property type="component" value="Unassembled WGS sequence"/>
</dbReference>
<evidence type="ECO:0000313" key="9">
    <source>
        <dbReference type="Proteomes" id="UP000095350"/>
    </source>
</evidence>
<dbReference type="Proteomes" id="UP000284051">
    <property type="component" value="Unassembled WGS sequence"/>
</dbReference>
<feature type="region of interest" description="Disordered" evidence="1">
    <location>
        <begin position="53"/>
        <end position="81"/>
    </location>
</feature>
<proteinExistence type="predicted"/>
<dbReference type="RefSeq" id="WP_006855359.1">
    <property type="nucleotide sequence ID" value="NZ_CABIYH010000005.1"/>
</dbReference>
<dbReference type="GeneID" id="61435093"/>
<sequence length="118" mass="14097">MEQMGTFMAEYAEWFYMGSSIVILILLIYVLHRIKKTERKNLMMNREIEKRLQQIEKQNRQKETEDRTENEHEKMTGKIRLKEDTDLHQTQVLQGLEKGKQNAESVTVIHDVIEEVFS</sequence>
<reference evidence="4 13" key="3">
    <citation type="journal article" date="2019" name="Nat. Med.">
        <title>A library of human gut bacterial isolates paired with longitudinal multiomics data enables mechanistic microbiome research.</title>
        <authorList>
            <person name="Poyet M."/>
            <person name="Groussin M."/>
            <person name="Gibbons S.M."/>
            <person name="Avila-Pacheco J."/>
            <person name="Jiang X."/>
            <person name="Kearney S.M."/>
            <person name="Perrotta A.R."/>
            <person name="Berdy B."/>
            <person name="Zhao S."/>
            <person name="Lieberman T.D."/>
            <person name="Swanson P.K."/>
            <person name="Smith M."/>
            <person name="Roesemann S."/>
            <person name="Alexander J.E."/>
            <person name="Rich S.A."/>
            <person name="Livny J."/>
            <person name="Vlamakis H."/>
            <person name="Clish C."/>
            <person name="Bullock K."/>
            <person name="Deik A."/>
            <person name="Scott J."/>
            <person name="Pierce K.A."/>
            <person name="Xavier R.J."/>
            <person name="Alm E.J."/>
        </authorList>
    </citation>
    <scope>NUCLEOTIDE SEQUENCE [LARGE SCALE GENOMIC DNA]</scope>
    <source>
        <strain evidence="4 13">BIOML-A1</strain>
    </source>
</reference>
<evidence type="ECO:0000313" key="8">
    <source>
        <dbReference type="EMBL" id="RHN06347.1"/>
    </source>
</evidence>
<evidence type="ECO:0000313" key="14">
    <source>
        <dbReference type="Proteomes" id="UP000479531"/>
    </source>
</evidence>
<reference evidence="5 14" key="4">
    <citation type="submission" date="2019-10" db="EMBL/GenBank/DDBJ databases">
        <title>Roseburia spp. ameliorate alcoholic fatty liver via restoration of gut barrier function.</title>
        <authorList>
            <person name="Seo B."/>
            <person name="Ko G."/>
        </authorList>
    </citation>
    <scope>NUCLEOTIDE SEQUENCE [LARGE SCALE GENOMIC DNA]</scope>
    <source>
        <strain evidence="5 14">SNUG30017</strain>
    </source>
</reference>
<dbReference type="EMBL" id="QRQN01000016">
    <property type="protein sequence ID" value="RHN06347.1"/>
    <property type="molecule type" value="Genomic_DNA"/>
</dbReference>
<evidence type="ECO:0000256" key="2">
    <source>
        <dbReference type="SAM" id="Phobius"/>
    </source>
</evidence>
<dbReference type="EMBL" id="WGGT01000024">
    <property type="protein sequence ID" value="MVQ47164.1"/>
    <property type="molecule type" value="Genomic_DNA"/>
</dbReference>
<evidence type="ECO:0000313" key="12">
    <source>
        <dbReference type="Proteomes" id="UP000284465"/>
    </source>
</evidence>
<dbReference type="EMBL" id="QSFP01000012">
    <property type="protein sequence ID" value="RHA66502.1"/>
    <property type="molecule type" value="Genomic_DNA"/>
</dbReference>
<evidence type="ECO:0000313" key="4">
    <source>
        <dbReference type="EMBL" id="MTR84968.1"/>
    </source>
</evidence>
<reference evidence="10 11" key="2">
    <citation type="submission" date="2018-08" db="EMBL/GenBank/DDBJ databases">
        <title>A genome reference for cultivated species of the human gut microbiota.</title>
        <authorList>
            <person name="Zou Y."/>
            <person name="Xue W."/>
            <person name="Luo G."/>
        </authorList>
    </citation>
    <scope>NUCLEOTIDE SEQUENCE [LARGE SCALE GENOMIC DNA]</scope>
    <source>
        <strain evidence="8 10">AF31-21AC</strain>
        <strain evidence="7 11">AM22-21LB</strain>
        <strain evidence="6 12">AM43-11</strain>
    </source>
</reference>
<dbReference type="Proteomes" id="UP000283586">
    <property type="component" value="Unassembled WGS sequence"/>
</dbReference>
<dbReference type="OrthoDB" id="9989600at2"/>
<dbReference type="EMBL" id="WNAJ01000007">
    <property type="protein sequence ID" value="MTR84968.1"/>
    <property type="molecule type" value="Genomic_DNA"/>
</dbReference>
<evidence type="ECO:0000313" key="10">
    <source>
        <dbReference type="Proteomes" id="UP000283586"/>
    </source>
</evidence>
<evidence type="ECO:0000313" key="11">
    <source>
        <dbReference type="Proteomes" id="UP000284051"/>
    </source>
</evidence>
<evidence type="ECO:0000256" key="1">
    <source>
        <dbReference type="SAM" id="MobiDB-lite"/>
    </source>
</evidence>
<dbReference type="Proteomes" id="UP000479531">
    <property type="component" value="Unassembled WGS sequence"/>
</dbReference>
<name>A0A173S320_9FIRM</name>
<protein>
    <submittedName>
        <fullName evidence="3">Uncharacterized protein</fullName>
    </submittedName>
</protein>
<dbReference type="Proteomes" id="UP000284465">
    <property type="component" value="Unassembled WGS sequence"/>
</dbReference>
<keyword evidence="2" id="KW-0472">Membrane</keyword>
<reference evidence="3 9" key="1">
    <citation type="submission" date="2015-09" db="EMBL/GenBank/DDBJ databases">
        <authorList>
            <consortium name="Pathogen Informatics"/>
        </authorList>
    </citation>
    <scope>NUCLEOTIDE SEQUENCE [LARGE SCALE GENOMIC DNA]</scope>
    <source>
        <strain evidence="3 9">2789STDY5834960</strain>
    </source>
</reference>
<evidence type="ECO:0000313" key="7">
    <source>
        <dbReference type="EMBL" id="RHG26494.1"/>
    </source>
</evidence>
<dbReference type="STRING" id="166486.ERS852572_00749"/>
<dbReference type="EMBL" id="CYXZ01000005">
    <property type="protein sequence ID" value="CUM84650.1"/>
    <property type="molecule type" value="Genomic_DNA"/>
</dbReference>
<organism evidence="3 9">
    <name type="scientific">Roseburia intestinalis</name>
    <dbReference type="NCBI Taxonomy" id="166486"/>
    <lineage>
        <taxon>Bacteria</taxon>
        <taxon>Bacillati</taxon>
        <taxon>Bacillota</taxon>
        <taxon>Clostridia</taxon>
        <taxon>Lachnospirales</taxon>
        <taxon>Lachnospiraceae</taxon>
        <taxon>Roseburia</taxon>
    </lineage>
</organism>
<keyword evidence="2" id="KW-0812">Transmembrane</keyword>
<evidence type="ECO:0000313" key="3">
    <source>
        <dbReference type="EMBL" id="CUM84650.1"/>
    </source>
</evidence>
<keyword evidence="2" id="KW-1133">Transmembrane helix</keyword>